<evidence type="ECO:0000256" key="3">
    <source>
        <dbReference type="ARBA" id="ARBA00022448"/>
    </source>
</evidence>
<accession>A0A4P9VPF9</accession>
<proteinExistence type="inferred from homology"/>
<comment type="subcellular location">
    <subcellularLocation>
        <location evidence="1">Membrane</location>
        <topology evidence="1">Multi-pass membrane protein</topology>
    </subcellularLocation>
</comment>
<sequence>MHIEPKEINIGVVNGIVIALTTAIGVYFWSSSMGLSLVIAIAMVISMVMAGMSGAIVPIVLTKLGLDPAQSSSIILTTITDIAGFMSFLGIATILSSLL</sequence>
<gene>
    <name evidence="10" type="ORF">B9G39_12855</name>
</gene>
<feature type="transmembrane region" description="Helical" evidence="8">
    <location>
        <begin position="12"/>
        <end position="29"/>
    </location>
</feature>
<dbReference type="AlphaFoldDB" id="A0A4P9VPF9"/>
<feature type="transmembrane region" description="Helical" evidence="8">
    <location>
        <begin position="35"/>
        <end position="61"/>
    </location>
</feature>
<name>A0A4P9VPF9_9GAMM</name>
<keyword evidence="4 8" id="KW-0812">Transmembrane</keyword>
<evidence type="ECO:0000256" key="2">
    <source>
        <dbReference type="ARBA" id="ARBA00009749"/>
    </source>
</evidence>
<evidence type="ECO:0000256" key="6">
    <source>
        <dbReference type="ARBA" id="ARBA00022989"/>
    </source>
</evidence>
<evidence type="ECO:0000313" key="11">
    <source>
        <dbReference type="Proteomes" id="UP000257039"/>
    </source>
</evidence>
<keyword evidence="3" id="KW-0813">Transport</keyword>
<protein>
    <submittedName>
        <fullName evidence="10">Magnesium transporter</fullName>
    </submittedName>
</protein>
<comment type="caution">
    <text evidence="10">The sequence shown here is derived from an EMBL/GenBank/DDBJ whole genome shotgun (WGS) entry which is preliminary data.</text>
</comment>
<keyword evidence="6 8" id="KW-1133">Transmembrane helix</keyword>
<keyword evidence="5" id="KW-0460">Magnesium</keyword>
<dbReference type="GO" id="GO:0008324">
    <property type="term" value="F:monoatomic cation transmembrane transporter activity"/>
    <property type="evidence" value="ECO:0007669"/>
    <property type="project" value="InterPro"/>
</dbReference>
<dbReference type="InterPro" id="IPR006667">
    <property type="entry name" value="SLC41_membr_dom"/>
</dbReference>
<evidence type="ECO:0000256" key="8">
    <source>
        <dbReference type="SAM" id="Phobius"/>
    </source>
</evidence>
<keyword evidence="7 8" id="KW-0472">Membrane</keyword>
<dbReference type="PANTHER" id="PTHR41394">
    <property type="entry name" value="MAGNESIUM TRANSPORTER MGTE"/>
    <property type="match status" value="1"/>
</dbReference>
<dbReference type="SUPFAM" id="SSF161093">
    <property type="entry name" value="MgtE membrane domain-like"/>
    <property type="match status" value="1"/>
</dbReference>
<evidence type="ECO:0000256" key="7">
    <source>
        <dbReference type="ARBA" id="ARBA00023136"/>
    </source>
</evidence>
<comment type="similarity">
    <text evidence="2">Belongs to the SLC41A transporter family.</text>
</comment>
<evidence type="ECO:0000256" key="4">
    <source>
        <dbReference type="ARBA" id="ARBA00022692"/>
    </source>
</evidence>
<reference evidence="10 11" key="1">
    <citation type="submission" date="2017-04" db="EMBL/GenBank/DDBJ databases">
        <title>Draft genome sequence of Zooshikella ganghwensis VG4 isolated from Red Sea sediments.</title>
        <authorList>
            <person name="Rehman Z."/>
            <person name="Alam I."/>
            <person name="Kamau A."/>
            <person name="Bajic V."/>
            <person name="Leiknes T."/>
        </authorList>
    </citation>
    <scope>NUCLEOTIDE SEQUENCE [LARGE SCALE GENOMIC DNA]</scope>
    <source>
        <strain evidence="10 11">VG4</strain>
    </source>
</reference>
<organism evidence="10 11">
    <name type="scientific">Zooshikella ganghwensis</name>
    <dbReference type="NCBI Taxonomy" id="202772"/>
    <lineage>
        <taxon>Bacteria</taxon>
        <taxon>Pseudomonadati</taxon>
        <taxon>Pseudomonadota</taxon>
        <taxon>Gammaproteobacteria</taxon>
        <taxon>Oceanospirillales</taxon>
        <taxon>Zooshikellaceae</taxon>
        <taxon>Zooshikella</taxon>
    </lineage>
</organism>
<feature type="transmembrane region" description="Helical" evidence="8">
    <location>
        <begin position="73"/>
        <end position="95"/>
    </location>
</feature>
<dbReference type="GO" id="GO:0016020">
    <property type="term" value="C:membrane"/>
    <property type="evidence" value="ECO:0007669"/>
    <property type="project" value="UniProtKB-SubCell"/>
</dbReference>
<dbReference type="Gene3D" id="1.10.357.20">
    <property type="entry name" value="SLC41 divalent cation transporters, integral membrane domain"/>
    <property type="match status" value="1"/>
</dbReference>
<dbReference type="EMBL" id="NDXW01000001">
    <property type="protein sequence ID" value="RDH44264.1"/>
    <property type="molecule type" value="Genomic_DNA"/>
</dbReference>
<feature type="domain" description="SLC41A/MgtE integral membrane" evidence="9">
    <location>
        <begin position="6"/>
        <end position="91"/>
    </location>
</feature>
<dbReference type="Pfam" id="PF01769">
    <property type="entry name" value="MgtE"/>
    <property type="match status" value="1"/>
</dbReference>
<evidence type="ECO:0000313" key="10">
    <source>
        <dbReference type="EMBL" id="RDH44264.1"/>
    </source>
</evidence>
<keyword evidence="11" id="KW-1185">Reference proteome</keyword>
<evidence type="ECO:0000256" key="1">
    <source>
        <dbReference type="ARBA" id="ARBA00004141"/>
    </source>
</evidence>
<evidence type="ECO:0000256" key="5">
    <source>
        <dbReference type="ARBA" id="ARBA00022842"/>
    </source>
</evidence>
<evidence type="ECO:0000259" key="9">
    <source>
        <dbReference type="Pfam" id="PF01769"/>
    </source>
</evidence>
<dbReference type="PANTHER" id="PTHR41394:SF5">
    <property type="entry name" value="SLC41A_MGTE INTEGRAL MEMBRANE DOMAIN-CONTAINING PROTEIN"/>
    <property type="match status" value="1"/>
</dbReference>
<dbReference type="InterPro" id="IPR036739">
    <property type="entry name" value="SLC41_membr_dom_sf"/>
</dbReference>
<dbReference type="Proteomes" id="UP000257039">
    <property type="component" value="Unassembled WGS sequence"/>
</dbReference>